<evidence type="ECO:0000256" key="1">
    <source>
        <dbReference type="SAM" id="Phobius"/>
    </source>
</evidence>
<protein>
    <submittedName>
        <fullName evidence="2">Uncharacterized protein</fullName>
    </submittedName>
</protein>
<keyword evidence="1" id="KW-0812">Transmembrane</keyword>
<evidence type="ECO:0000313" key="2">
    <source>
        <dbReference type="EMBL" id="CDR94101.1"/>
    </source>
</evidence>
<dbReference type="VEuPathDB" id="PiroplasmaDB:BBBOND_0104100"/>
<dbReference type="RefSeq" id="XP_012766287.1">
    <property type="nucleotide sequence ID" value="XM_012910833.1"/>
</dbReference>
<evidence type="ECO:0000313" key="3">
    <source>
        <dbReference type="Proteomes" id="UP000033188"/>
    </source>
</evidence>
<accession>A0A061CZQ1</accession>
<dbReference type="EMBL" id="LK391707">
    <property type="protein sequence ID" value="CDR94101.1"/>
    <property type="molecule type" value="Genomic_DNA"/>
</dbReference>
<gene>
    <name evidence="2" type="ORF">BBBOND_0104100</name>
</gene>
<keyword evidence="1" id="KW-0472">Membrane</keyword>
<dbReference type="OrthoDB" id="10572569at2759"/>
<keyword evidence="1" id="KW-1133">Transmembrane helix</keyword>
<dbReference type="AlphaFoldDB" id="A0A061CZQ1"/>
<reference evidence="3" key="1">
    <citation type="journal article" date="2014" name="Nucleic Acids Res.">
        <title>The evolutionary dynamics of variant antigen genes in Babesia reveal a history of genomic innovation underlying host-parasite interaction.</title>
        <authorList>
            <person name="Jackson A.P."/>
            <person name="Otto T.D."/>
            <person name="Darby A."/>
            <person name="Ramaprasad A."/>
            <person name="Xia D."/>
            <person name="Echaide I.E."/>
            <person name="Farber M."/>
            <person name="Gahlot S."/>
            <person name="Gamble J."/>
            <person name="Gupta D."/>
            <person name="Gupta Y."/>
            <person name="Jackson L."/>
            <person name="Malandrin L."/>
            <person name="Malas T.B."/>
            <person name="Moussa E."/>
            <person name="Nair M."/>
            <person name="Reid A.J."/>
            <person name="Sanders M."/>
            <person name="Sharma J."/>
            <person name="Tracey A."/>
            <person name="Quail M.A."/>
            <person name="Weir W."/>
            <person name="Wastling J.M."/>
            <person name="Hall N."/>
            <person name="Willadsen P."/>
            <person name="Lingelbach K."/>
            <person name="Shiels B."/>
            <person name="Tait A."/>
            <person name="Berriman M."/>
            <person name="Allred D.R."/>
            <person name="Pain A."/>
        </authorList>
    </citation>
    <scope>NUCLEOTIDE SEQUENCE [LARGE SCALE GENOMIC DNA]</scope>
    <source>
        <strain evidence="3">Bond</strain>
    </source>
</reference>
<sequence>MVSGESLRHFIFDRAFSVHREFQELQYHLPASVGEGARLLATVATILTNLIPLVLPLMLTNFFNRVHTQQQAR</sequence>
<name>A0A061CZQ1_BABBI</name>
<dbReference type="Proteomes" id="UP000033188">
    <property type="component" value="Chromosome 1"/>
</dbReference>
<feature type="transmembrane region" description="Helical" evidence="1">
    <location>
        <begin position="39"/>
        <end position="63"/>
    </location>
</feature>
<keyword evidence="3" id="KW-1185">Reference proteome</keyword>
<dbReference type="KEGG" id="bbig:BBBOND_0104100"/>
<organism evidence="2 3">
    <name type="scientific">Babesia bigemina</name>
    <dbReference type="NCBI Taxonomy" id="5866"/>
    <lineage>
        <taxon>Eukaryota</taxon>
        <taxon>Sar</taxon>
        <taxon>Alveolata</taxon>
        <taxon>Apicomplexa</taxon>
        <taxon>Aconoidasida</taxon>
        <taxon>Piroplasmida</taxon>
        <taxon>Babesiidae</taxon>
        <taxon>Babesia</taxon>
    </lineage>
</organism>
<proteinExistence type="predicted"/>
<dbReference type="GeneID" id="24562642"/>